<protein>
    <recommendedName>
        <fullName evidence="2">separase</fullName>
        <ecNumber evidence="2">3.4.22.49</ecNumber>
    </recommendedName>
</protein>
<dbReference type="GO" id="GO:0005634">
    <property type="term" value="C:nucleus"/>
    <property type="evidence" value="ECO:0007669"/>
    <property type="project" value="InterPro"/>
</dbReference>
<evidence type="ECO:0000256" key="2">
    <source>
        <dbReference type="ARBA" id="ARBA00012489"/>
    </source>
</evidence>
<evidence type="ECO:0000256" key="3">
    <source>
        <dbReference type="ARBA" id="ARBA00022801"/>
    </source>
</evidence>
<reference evidence="6" key="1">
    <citation type="journal article" date="2017" name="Gigascience">
        <title>The genome draft of coconut (Cocos nucifera).</title>
        <authorList>
            <person name="Xiao Y."/>
            <person name="Xu P."/>
            <person name="Fan H."/>
            <person name="Baudouin L."/>
            <person name="Xia W."/>
            <person name="Bocs S."/>
            <person name="Xu J."/>
            <person name="Li Q."/>
            <person name="Guo A."/>
            <person name="Zhou L."/>
            <person name="Li J."/>
            <person name="Wu Y."/>
            <person name="Ma Z."/>
            <person name="Armero A."/>
            <person name="Issali A.E."/>
            <person name="Liu N."/>
            <person name="Peng M."/>
            <person name="Yang Y."/>
        </authorList>
    </citation>
    <scope>NUCLEOTIDE SEQUENCE</scope>
    <source>
        <tissue evidence="6">Spear leaf of Hainan Tall coconut</tissue>
    </source>
</reference>
<name>A0A8K0I888_COCNU</name>
<keyword evidence="4" id="KW-0159">Chromosome partition</keyword>
<comment type="caution">
    <text evidence="6">The sequence shown here is derived from an EMBL/GenBank/DDBJ whole genome shotgun (WGS) entry which is preliminary data.</text>
</comment>
<dbReference type="GO" id="GO:0072686">
    <property type="term" value="C:mitotic spindle"/>
    <property type="evidence" value="ECO:0007669"/>
    <property type="project" value="TreeGrafter"/>
</dbReference>
<organism evidence="6 7">
    <name type="scientific">Cocos nucifera</name>
    <name type="common">Coconut palm</name>
    <dbReference type="NCBI Taxonomy" id="13894"/>
    <lineage>
        <taxon>Eukaryota</taxon>
        <taxon>Viridiplantae</taxon>
        <taxon>Streptophyta</taxon>
        <taxon>Embryophyta</taxon>
        <taxon>Tracheophyta</taxon>
        <taxon>Spermatophyta</taxon>
        <taxon>Magnoliopsida</taxon>
        <taxon>Liliopsida</taxon>
        <taxon>Arecaceae</taxon>
        <taxon>Arecoideae</taxon>
        <taxon>Cocoseae</taxon>
        <taxon>Attaleinae</taxon>
        <taxon>Cocos</taxon>
    </lineage>
</organism>
<evidence type="ECO:0000313" key="7">
    <source>
        <dbReference type="Proteomes" id="UP000797356"/>
    </source>
</evidence>
<dbReference type="PANTHER" id="PTHR12792:SF0">
    <property type="entry name" value="SEPARIN"/>
    <property type="match status" value="1"/>
</dbReference>
<dbReference type="OrthoDB" id="692727at2759"/>
<dbReference type="InterPro" id="IPR030397">
    <property type="entry name" value="SEPARIN_core_dom"/>
</dbReference>
<dbReference type="PANTHER" id="PTHR12792">
    <property type="entry name" value="EXTRA SPINDLE POLES 1-RELATED"/>
    <property type="match status" value="1"/>
</dbReference>
<proteinExistence type="predicted"/>
<keyword evidence="7" id="KW-1185">Reference proteome</keyword>
<evidence type="ECO:0000256" key="4">
    <source>
        <dbReference type="ARBA" id="ARBA00022829"/>
    </source>
</evidence>
<dbReference type="Proteomes" id="UP000797356">
    <property type="component" value="Chromosome 5"/>
</dbReference>
<dbReference type="GO" id="GO:0005737">
    <property type="term" value="C:cytoplasm"/>
    <property type="evidence" value="ECO:0007669"/>
    <property type="project" value="TreeGrafter"/>
</dbReference>
<evidence type="ECO:0000259" key="5">
    <source>
        <dbReference type="PROSITE" id="PS51700"/>
    </source>
</evidence>
<dbReference type="AlphaFoldDB" id="A0A8K0I888"/>
<dbReference type="PROSITE" id="PS51700">
    <property type="entry name" value="SEPARIN"/>
    <property type="match status" value="1"/>
</dbReference>
<dbReference type="GO" id="GO:0004197">
    <property type="term" value="F:cysteine-type endopeptidase activity"/>
    <property type="evidence" value="ECO:0007669"/>
    <property type="project" value="InterPro"/>
</dbReference>
<dbReference type="InterPro" id="IPR005314">
    <property type="entry name" value="Peptidase_C50"/>
</dbReference>
<dbReference type="Pfam" id="PF03568">
    <property type="entry name" value="Separin_C"/>
    <property type="match status" value="1"/>
</dbReference>
<reference evidence="6" key="2">
    <citation type="submission" date="2019-07" db="EMBL/GenBank/DDBJ databases">
        <authorList>
            <person name="Yang Y."/>
            <person name="Bocs S."/>
            <person name="Baudouin L."/>
        </authorList>
    </citation>
    <scope>NUCLEOTIDE SEQUENCE</scope>
    <source>
        <tissue evidence="6">Spear leaf of Hainan Tall coconut</tissue>
    </source>
</reference>
<accession>A0A8K0I888</accession>
<dbReference type="EC" id="3.4.22.49" evidence="2"/>
<dbReference type="GO" id="GO:0051307">
    <property type="term" value="P:meiotic chromosome separation"/>
    <property type="evidence" value="ECO:0007669"/>
    <property type="project" value="TreeGrafter"/>
</dbReference>
<sequence>MLLSRFDAFNEPVVMLLPVDILEDIQIEDTNSGKRFICANMGSVREWQCPWNYTIIDHIAPSFKLILEENFLSVSNTTLTPANAQMNNAGWWLQRTRLNNCLNKLLKSMEESWLGPWRCLLLGQHSDPQYMDITVSKLIRYLKAQFKVEVNDTTIRAILGGAKSVDDAEACISQVLLYKGYFGRGACCGEERFGALWAACHAGIESVSELVHSLIQEAIKKQEPIHRDPIILVLDSDVQMLPWENLPILRSQEVYRMLSVGSILSVLNSCCSIHKLDKEPGAVLPAVDPSNTYYLLNPGGDLDSTQVEFEQWFRDQKWEGKVGNVPTTEELVLALQSHDLFLYFGHGSGTQYISEREIQKLDQCAVSLLMGCSSGSLVHNGCYAPQGVPISYLFAGSPAVIANLWDVTDKDIDRFGKAILDSWLQEESAALDNCTRCDQLVKQFGCMGIDGEGNDTILKTRKRTYRGKNLQQSCEGNKCKGCGRRKMIASFMSQARDACKLPLLIGASPVCYGVPTIISRES</sequence>
<evidence type="ECO:0000256" key="1">
    <source>
        <dbReference type="ARBA" id="ARBA00000451"/>
    </source>
</evidence>
<keyword evidence="3" id="KW-0378">Hydrolase</keyword>
<gene>
    <name evidence="6" type="ORF">COCNU_05G004540</name>
</gene>
<feature type="domain" description="Peptidase C50" evidence="5">
    <location>
        <begin position="289"/>
        <end position="383"/>
    </location>
</feature>
<comment type="catalytic activity">
    <reaction evidence="1">
        <text>All bonds known to be hydrolyzed by this endopeptidase have arginine in P1 and an acidic residue in P4. P6 is often occupied by an acidic residue or by a hydroxy-amino-acid residue, the phosphorylation of which enhances cleavage.</text>
        <dbReference type="EC" id="3.4.22.49"/>
    </reaction>
</comment>
<dbReference type="EMBL" id="CM017876">
    <property type="protein sequence ID" value="KAG1342225.1"/>
    <property type="molecule type" value="Genomic_DNA"/>
</dbReference>
<evidence type="ECO:0000313" key="6">
    <source>
        <dbReference type="EMBL" id="KAG1342225.1"/>
    </source>
</evidence>
<dbReference type="GO" id="GO:0006508">
    <property type="term" value="P:proteolysis"/>
    <property type="evidence" value="ECO:0007669"/>
    <property type="project" value="InterPro"/>
</dbReference>